<comment type="similarity">
    <text evidence="1">Belongs to the short-chain dehydrogenases/reductases (SDR) family.</text>
</comment>
<dbReference type="GO" id="GO:0016491">
    <property type="term" value="F:oxidoreductase activity"/>
    <property type="evidence" value="ECO:0007669"/>
    <property type="project" value="UniProtKB-KW"/>
</dbReference>
<sequence>MASSNNSTSDSKNHRANFSRVPKIDIPKIIALTKTKLHRVGIREHCRKLKEAQFREHVNQWWKNSLFGGPKDPKGKKKDFTGKTVVMIGATSDICAEAAIKIARLNAAKLIIGARNIRKAHENFVNYVQEYRETLGIHAVVLNINHHTEDLADDHGQVFRSRHGTELHLQINVISTAYLAIFLLALLLETSLKEDSTTHLEFVGCERYIVHQRFEFLLNGPEHSILQYLNKDPDEAIQYPATKILQMGIMFQLAKRVNPANVIIFSAEPGPCEKPPWKDPDSDHSGVDKFCKRAFARTAEQGSRIIVSGLLQEPKANSLFRAPLHGRVYKDDDAMTWGPILSDNVFLELIARFRKMKNWQAIKCIVPAGQSRITADRIQMLRWGDTLRGTLPEGDGKYDNFSWEDKPHPQPRPVSLARLRRDREEVKEVVDVRVGTWLDGVPVPEEIREETVEAPADDNADEETASETRRRLKGKQKMHSIIDPP</sequence>
<keyword evidence="6" id="KW-1185">Reference proteome</keyword>
<evidence type="ECO:0000313" key="5">
    <source>
        <dbReference type="EMBL" id="PMD57669.1"/>
    </source>
</evidence>
<dbReference type="Proteomes" id="UP000235371">
    <property type="component" value="Unassembled WGS sequence"/>
</dbReference>
<evidence type="ECO:0000256" key="3">
    <source>
        <dbReference type="ARBA" id="ARBA00023002"/>
    </source>
</evidence>
<feature type="compositionally biased region" description="Acidic residues" evidence="4">
    <location>
        <begin position="455"/>
        <end position="465"/>
    </location>
</feature>
<dbReference type="SUPFAM" id="SSF51735">
    <property type="entry name" value="NAD(P)-binding Rossmann-fold domains"/>
    <property type="match status" value="1"/>
</dbReference>
<feature type="region of interest" description="Disordered" evidence="4">
    <location>
        <begin position="444"/>
        <end position="485"/>
    </location>
</feature>
<dbReference type="AlphaFoldDB" id="A0A2J6T3T9"/>
<protein>
    <recommendedName>
        <fullName evidence="7">NAD(P)-binding protein</fullName>
    </recommendedName>
</protein>
<proteinExistence type="inferred from homology"/>
<evidence type="ECO:0000313" key="6">
    <source>
        <dbReference type="Proteomes" id="UP000235371"/>
    </source>
</evidence>
<dbReference type="Gene3D" id="3.40.50.720">
    <property type="entry name" value="NAD(P)-binding Rossmann-like Domain"/>
    <property type="match status" value="1"/>
</dbReference>
<dbReference type="EMBL" id="KZ613846">
    <property type="protein sequence ID" value="PMD57669.1"/>
    <property type="molecule type" value="Genomic_DNA"/>
</dbReference>
<dbReference type="GeneID" id="36591495"/>
<dbReference type="PANTHER" id="PTHR24320:SF252">
    <property type="entry name" value="DEHYDROGENASE_REDUCTASE FAMILY PROTEIN, PUTATIVE (AFU_ORTHOLOGUE AFUA_3G08550)-RELATED"/>
    <property type="match status" value="1"/>
</dbReference>
<organism evidence="5 6">
    <name type="scientific">Hyaloscypha bicolor E</name>
    <dbReference type="NCBI Taxonomy" id="1095630"/>
    <lineage>
        <taxon>Eukaryota</taxon>
        <taxon>Fungi</taxon>
        <taxon>Dikarya</taxon>
        <taxon>Ascomycota</taxon>
        <taxon>Pezizomycotina</taxon>
        <taxon>Leotiomycetes</taxon>
        <taxon>Helotiales</taxon>
        <taxon>Hyaloscyphaceae</taxon>
        <taxon>Hyaloscypha</taxon>
        <taxon>Hyaloscypha bicolor</taxon>
    </lineage>
</organism>
<evidence type="ECO:0000256" key="1">
    <source>
        <dbReference type="ARBA" id="ARBA00006484"/>
    </source>
</evidence>
<evidence type="ECO:0000256" key="4">
    <source>
        <dbReference type="SAM" id="MobiDB-lite"/>
    </source>
</evidence>
<evidence type="ECO:0008006" key="7">
    <source>
        <dbReference type="Google" id="ProtNLM"/>
    </source>
</evidence>
<dbReference type="RefSeq" id="XP_024734573.1">
    <property type="nucleotide sequence ID" value="XM_024883418.1"/>
</dbReference>
<dbReference type="OrthoDB" id="3552783at2759"/>
<dbReference type="PANTHER" id="PTHR24320">
    <property type="entry name" value="RETINOL DEHYDROGENASE"/>
    <property type="match status" value="1"/>
</dbReference>
<keyword evidence="3" id="KW-0560">Oxidoreductase</keyword>
<keyword evidence="2" id="KW-0521">NADP</keyword>
<name>A0A2J6T3T9_9HELO</name>
<evidence type="ECO:0000256" key="2">
    <source>
        <dbReference type="ARBA" id="ARBA00022857"/>
    </source>
</evidence>
<dbReference type="InParanoid" id="A0A2J6T3T9"/>
<gene>
    <name evidence="5" type="ORF">K444DRAFT_631838</name>
</gene>
<reference evidence="5 6" key="1">
    <citation type="submission" date="2016-04" db="EMBL/GenBank/DDBJ databases">
        <title>A degradative enzymes factory behind the ericoid mycorrhizal symbiosis.</title>
        <authorList>
            <consortium name="DOE Joint Genome Institute"/>
            <person name="Martino E."/>
            <person name="Morin E."/>
            <person name="Grelet G."/>
            <person name="Kuo A."/>
            <person name="Kohler A."/>
            <person name="Daghino S."/>
            <person name="Barry K."/>
            <person name="Choi C."/>
            <person name="Cichocki N."/>
            <person name="Clum A."/>
            <person name="Copeland A."/>
            <person name="Hainaut M."/>
            <person name="Haridas S."/>
            <person name="Labutti K."/>
            <person name="Lindquist E."/>
            <person name="Lipzen A."/>
            <person name="Khouja H.-R."/>
            <person name="Murat C."/>
            <person name="Ohm R."/>
            <person name="Olson A."/>
            <person name="Spatafora J."/>
            <person name="Veneault-Fourrey C."/>
            <person name="Henrissat B."/>
            <person name="Grigoriev I."/>
            <person name="Martin F."/>
            <person name="Perotto S."/>
        </authorList>
    </citation>
    <scope>NUCLEOTIDE SEQUENCE [LARGE SCALE GENOMIC DNA]</scope>
    <source>
        <strain evidence="5 6">E</strain>
    </source>
</reference>
<dbReference type="STRING" id="1095630.A0A2J6T3T9"/>
<dbReference type="InterPro" id="IPR036291">
    <property type="entry name" value="NAD(P)-bd_dom_sf"/>
</dbReference>
<accession>A0A2J6T3T9</accession>